<feature type="compositionally biased region" description="Polar residues" evidence="1">
    <location>
        <begin position="146"/>
        <end position="156"/>
    </location>
</feature>
<gene>
    <name evidence="2" type="ORF">Pyn_23040</name>
</gene>
<evidence type="ECO:0000256" key="1">
    <source>
        <dbReference type="SAM" id="MobiDB-lite"/>
    </source>
</evidence>
<proteinExistence type="predicted"/>
<dbReference type="EMBL" id="PJQY01002857">
    <property type="protein sequence ID" value="PQM42212.1"/>
    <property type="molecule type" value="Genomic_DNA"/>
</dbReference>
<dbReference type="Proteomes" id="UP000250321">
    <property type="component" value="Unassembled WGS sequence"/>
</dbReference>
<sequence length="170" mass="19083">MATPHQPSGEATENVSTRPFESTRATSPTLKCLKFKTWGYNGYSKEPTRVQTWGLHYPTPTTWSKKGQNGLSSLKRQETKQLPTQGRLLELRVGGLLLMAHTITVSRADQRTPRGHGRPGHHYTDPITYDTFGVNEELPSQNMAKQGLDQCSNVRSPTRPLGRYTQPEVH</sequence>
<keyword evidence="3" id="KW-1185">Reference proteome</keyword>
<accession>A0A314V071</accession>
<comment type="caution">
    <text evidence="2">The sequence shown here is derived from an EMBL/GenBank/DDBJ whole genome shotgun (WGS) entry which is preliminary data.</text>
</comment>
<name>A0A314V071_PRUYE</name>
<feature type="region of interest" description="Disordered" evidence="1">
    <location>
        <begin position="146"/>
        <end position="170"/>
    </location>
</feature>
<reference evidence="2 3" key="1">
    <citation type="submission" date="2018-02" db="EMBL/GenBank/DDBJ databases">
        <title>Draft genome of wild Prunus yedoensis var. nudiflora.</title>
        <authorList>
            <person name="Baek S."/>
            <person name="Kim J.-H."/>
            <person name="Choi K."/>
            <person name="Kim G.-B."/>
            <person name="Cho A."/>
            <person name="Jang H."/>
            <person name="Shin C.-H."/>
            <person name="Yu H.-J."/>
            <person name="Mun J.-H."/>
        </authorList>
    </citation>
    <scope>NUCLEOTIDE SEQUENCE [LARGE SCALE GENOMIC DNA]</scope>
    <source>
        <strain evidence="3">cv. Jeju island</strain>
        <tissue evidence="2">Leaf</tissue>
    </source>
</reference>
<evidence type="ECO:0000313" key="2">
    <source>
        <dbReference type="EMBL" id="PQM42212.1"/>
    </source>
</evidence>
<feature type="region of interest" description="Disordered" evidence="1">
    <location>
        <begin position="1"/>
        <end position="26"/>
    </location>
</feature>
<organism evidence="2 3">
    <name type="scientific">Prunus yedoensis var. nudiflora</name>
    <dbReference type="NCBI Taxonomy" id="2094558"/>
    <lineage>
        <taxon>Eukaryota</taxon>
        <taxon>Viridiplantae</taxon>
        <taxon>Streptophyta</taxon>
        <taxon>Embryophyta</taxon>
        <taxon>Tracheophyta</taxon>
        <taxon>Spermatophyta</taxon>
        <taxon>Magnoliopsida</taxon>
        <taxon>eudicotyledons</taxon>
        <taxon>Gunneridae</taxon>
        <taxon>Pentapetalae</taxon>
        <taxon>rosids</taxon>
        <taxon>fabids</taxon>
        <taxon>Rosales</taxon>
        <taxon>Rosaceae</taxon>
        <taxon>Amygdaloideae</taxon>
        <taxon>Amygdaleae</taxon>
        <taxon>Prunus</taxon>
    </lineage>
</organism>
<evidence type="ECO:0000313" key="3">
    <source>
        <dbReference type="Proteomes" id="UP000250321"/>
    </source>
</evidence>
<dbReference type="AlphaFoldDB" id="A0A314V071"/>
<protein>
    <submittedName>
        <fullName evidence="2">Uncharacterized protein</fullName>
    </submittedName>
</protein>